<evidence type="ECO:0000313" key="1">
    <source>
        <dbReference type="EMBL" id="KAK7104134.1"/>
    </source>
</evidence>
<gene>
    <name evidence="1" type="ORF">V1264_018898</name>
</gene>
<sequence>MNRGMNKPVQVEGLAHLCFLPNGRFTGRVVGNNKQFSIVGGPDYCLGAHEEAENHKCCYDDSCKFRDLTVFDYDGFGESTLVPRVLQSGGDNCNLSSKNVKYVTEELIVGAKAEEYIEKFFQPELKGRNCFVCVGEMKISFPEPLEEDDLPEDQK</sequence>
<accession>A0AAN9GDZ2</accession>
<organism evidence="1 2">
    <name type="scientific">Littorina saxatilis</name>
    <dbReference type="NCBI Taxonomy" id="31220"/>
    <lineage>
        <taxon>Eukaryota</taxon>
        <taxon>Metazoa</taxon>
        <taxon>Spiralia</taxon>
        <taxon>Lophotrochozoa</taxon>
        <taxon>Mollusca</taxon>
        <taxon>Gastropoda</taxon>
        <taxon>Caenogastropoda</taxon>
        <taxon>Littorinimorpha</taxon>
        <taxon>Littorinoidea</taxon>
        <taxon>Littorinidae</taxon>
        <taxon>Littorina</taxon>
    </lineage>
</organism>
<keyword evidence="2" id="KW-1185">Reference proteome</keyword>
<dbReference type="AlphaFoldDB" id="A0AAN9GDZ2"/>
<reference evidence="1 2" key="1">
    <citation type="submission" date="2024-02" db="EMBL/GenBank/DDBJ databases">
        <title>Chromosome-scale genome assembly of the rough periwinkle Littorina saxatilis.</title>
        <authorList>
            <person name="De Jode A."/>
            <person name="Faria R."/>
            <person name="Formenti G."/>
            <person name="Sims Y."/>
            <person name="Smith T.P."/>
            <person name="Tracey A."/>
            <person name="Wood J.M.D."/>
            <person name="Zagrodzka Z.B."/>
            <person name="Johannesson K."/>
            <person name="Butlin R.K."/>
            <person name="Leder E.H."/>
        </authorList>
    </citation>
    <scope>NUCLEOTIDE SEQUENCE [LARGE SCALE GENOMIC DNA]</scope>
    <source>
        <strain evidence="1">Snail1</strain>
        <tissue evidence="1">Muscle</tissue>
    </source>
</reference>
<dbReference type="EMBL" id="JBAMIC010000008">
    <property type="protein sequence ID" value="KAK7104134.1"/>
    <property type="molecule type" value="Genomic_DNA"/>
</dbReference>
<comment type="caution">
    <text evidence="1">The sequence shown here is derived from an EMBL/GenBank/DDBJ whole genome shotgun (WGS) entry which is preliminary data.</text>
</comment>
<name>A0AAN9GDZ2_9CAEN</name>
<protein>
    <submittedName>
        <fullName evidence="1">Uncharacterized protein</fullName>
    </submittedName>
</protein>
<evidence type="ECO:0000313" key="2">
    <source>
        <dbReference type="Proteomes" id="UP001374579"/>
    </source>
</evidence>
<dbReference type="Proteomes" id="UP001374579">
    <property type="component" value="Unassembled WGS sequence"/>
</dbReference>
<proteinExistence type="predicted"/>